<dbReference type="Proteomes" id="UP000031668">
    <property type="component" value="Unassembled WGS sequence"/>
</dbReference>
<dbReference type="GO" id="GO:0005759">
    <property type="term" value="C:mitochondrial matrix"/>
    <property type="evidence" value="ECO:0007669"/>
    <property type="project" value="UniProtKB-SubCell"/>
</dbReference>
<evidence type="ECO:0000256" key="3">
    <source>
        <dbReference type="ARBA" id="ARBA00011738"/>
    </source>
</evidence>
<comment type="caution">
    <text evidence="6">The sequence shown here is derived from an EMBL/GenBank/DDBJ whole genome shotgun (WGS) entry which is preliminary data.</text>
</comment>
<dbReference type="SUPFAM" id="SSF48256">
    <property type="entry name" value="Citrate synthase"/>
    <property type="match status" value="1"/>
</dbReference>
<reference evidence="6 7" key="1">
    <citation type="journal article" date="2014" name="Genome Biol. Evol.">
        <title>The genome of the myxosporean Thelohanellus kitauei shows adaptations to nutrient acquisition within its fish host.</title>
        <authorList>
            <person name="Yang Y."/>
            <person name="Xiong J."/>
            <person name="Zhou Z."/>
            <person name="Huo F."/>
            <person name="Miao W."/>
            <person name="Ran C."/>
            <person name="Liu Y."/>
            <person name="Zhang J."/>
            <person name="Feng J."/>
            <person name="Wang M."/>
            <person name="Wang M."/>
            <person name="Wang L."/>
            <person name="Yao B."/>
        </authorList>
    </citation>
    <scope>NUCLEOTIDE SEQUENCE [LARGE SCALE GENOMIC DNA]</scope>
    <source>
        <strain evidence="6">Wuqing</strain>
    </source>
</reference>
<comment type="subunit">
    <text evidence="3">Homodimer.</text>
</comment>
<comment type="subcellular location">
    <subcellularLocation>
        <location evidence="1">Mitochondrion matrix</location>
    </subcellularLocation>
</comment>
<dbReference type="InterPro" id="IPR016142">
    <property type="entry name" value="Citrate_synth-like_lrg_a-sub"/>
</dbReference>
<protein>
    <recommendedName>
        <fullName evidence="5">Citrate synthase</fullName>
    </recommendedName>
</protein>
<dbReference type="EMBL" id="JWZT01005265">
    <property type="protein sequence ID" value="KII61730.1"/>
    <property type="molecule type" value="Genomic_DNA"/>
</dbReference>
<dbReference type="GO" id="GO:0046912">
    <property type="term" value="F:acyltransferase activity, acyl groups converted into alkyl on transfer"/>
    <property type="evidence" value="ECO:0007669"/>
    <property type="project" value="InterPro"/>
</dbReference>
<dbReference type="InterPro" id="IPR016143">
    <property type="entry name" value="Citrate_synth-like_sm_a-sub"/>
</dbReference>
<dbReference type="InterPro" id="IPR036969">
    <property type="entry name" value="Citrate_synthase_sf"/>
</dbReference>
<comment type="similarity">
    <text evidence="2 5">Belongs to the citrate synthase family.</text>
</comment>
<evidence type="ECO:0000313" key="7">
    <source>
        <dbReference type="Proteomes" id="UP000031668"/>
    </source>
</evidence>
<dbReference type="GO" id="GO:0006099">
    <property type="term" value="P:tricarboxylic acid cycle"/>
    <property type="evidence" value="ECO:0007669"/>
    <property type="project" value="TreeGrafter"/>
</dbReference>
<organism evidence="6 7">
    <name type="scientific">Thelohanellus kitauei</name>
    <name type="common">Myxosporean</name>
    <dbReference type="NCBI Taxonomy" id="669202"/>
    <lineage>
        <taxon>Eukaryota</taxon>
        <taxon>Metazoa</taxon>
        <taxon>Cnidaria</taxon>
        <taxon>Myxozoa</taxon>
        <taxon>Myxosporea</taxon>
        <taxon>Bivalvulida</taxon>
        <taxon>Platysporina</taxon>
        <taxon>Myxobolidae</taxon>
        <taxon>Thelohanellus</taxon>
    </lineage>
</organism>
<dbReference type="PANTHER" id="PTHR11739">
    <property type="entry name" value="CITRATE SYNTHASE"/>
    <property type="match status" value="1"/>
</dbReference>
<dbReference type="PANTHER" id="PTHR11739:SF8">
    <property type="entry name" value="CITRATE SYNTHASE, MITOCHONDRIAL"/>
    <property type="match status" value="1"/>
</dbReference>
<proteinExistence type="inferred from homology"/>
<evidence type="ECO:0000256" key="5">
    <source>
        <dbReference type="RuleBase" id="RU000441"/>
    </source>
</evidence>
<dbReference type="InterPro" id="IPR019810">
    <property type="entry name" value="Citrate_synthase_AS"/>
</dbReference>
<accession>A0A0C2M3X2</accession>
<sequence length="497" mass="55861">MSSCIFRSCMRNLHDSGEMAWPEKADCVIGCCLSSMNNLMYINSSTLFVDTITCNVHKGPSRHDFLKERLVDLVPAVQTSFKDFKKQYSDQVIDTITVGQLLGGMRDIKCLYHEPSLLDKNEGITFRNMRLDEIKTRLCYEEISGQPLPEAVFWLLLTGEVPTLQQVKWLSGEWARRAELPYYLVNIINSFPDNLHPMAKLSASVTLLSRYSKFSLAYEAGGVPKTELWKPMYEDCMNLIAKLPVIAGLIYRNTFHDGCMGSIDPENDWSKNYAKLLNINKQDDFVEYMRLYLAIHADHEGGNASSHTASLVGSTLSDVFLSYAAAMNALAGPLHGRANQEVVDWIETMLTTLKQTNPSEETIESYCVESLKSSVIPGFGHAVLRKTDPRYTLIRGFAEKHLQSNVSIEVVDKVKKVVTKLLSNSSKVKNPWPNVDGISGTVFKELNLHEYDYYTVPFGVSRALGICSAIIWARALALPLERPKSMDMKELVGTLKK</sequence>
<evidence type="ECO:0000256" key="1">
    <source>
        <dbReference type="ARBA" id="ARBA00004305"/>
    </source>
</evidence>
<dbReference type="PRINTS" id="PR00143">
    <property type="entry name" value="CITRTSNTHASE"/>
</dbReference>
<dbReference type="InterPro" id="IPR002020">
    <property type="entry name" value="Citrate_synthase"/>
</dbReference>
<gene>
    <name evidence="6" type="ORF">RF11_08830</name>
</gene>
<dbReference type="OrthoDB" id="8017587at2759"/>
<keyword evidence="4 5" id="KW-0808">Transferase</keyword>
<dbReference type="GO" id="GO:0005975">
    <property type="term" value="P:carbohydrate metabolic process"/>
    <property type="evidence" value="ECO:0007669"/>
    <property type="project" value="TreeGrafter"/>
</dbReference>
<evidence type="ECO:0000313" key="6">
    <source>
        <dbReference type="EMBL" id="KII61730.1"/>
    </source>
</evidence>
<dbReference type="AlphaFoldDB" id="A0A0C2M3X2"/>
<dbReference type="OMA" id="VLEWLFK"/>
<keyword evidence="7" id="KW-1185">Reference proteome</keyword>
<dbReference type="NCBIfam" id="NF007128">
    <property type="entry name" value="PRK09569.1"/>
    <property type="match status" value="1"/>
</dbReference>
<evidence type="ECO:0000256" key="2">
    <source>
        <dbReference type="ARBA" id="ARBA00010566"/>
    </source>
</evidence>
<dbReference type="Gene3D" id="1.10.230.10">
    <property type="entry name" value="Cytochrome P450-Terp, domain 2"/>
    <property type="match status" value="1"/>
</dbReference>
<dbReference type="Gene3D" id="1.10.580.10">
    <property type="entry name" value="Citrate Synthase, domain 1"/>
    <property type="match status" value="1"/>
</dbReference>
<dbReference type="Pfam" id="PF00285">
    <property type="entry name" value="Citrate_synt"/>
    <property type="match status" value="1"/>
</dbReference>
<name>A0A0C2M3X2_THEKT</name>
<evidence type="ECO:0000256" key="4">
    <source>
        <dbReference type="ARBA" id="ARBA00022679"/>
    </source>
</evidence>
<dbReference type="PROSITE" id="PS00480">
    <property type="entry name" value="CITRATE_SYNTHASE"/>
    <property type="match status" value="1"/>
</dbReference>